<comment type="catalytic activity">
    <reaction evidence="1 6">
        <text>The enzyme specifically hydrolyzes (1-&gt;4)-beta-D-galactosidic linkages in type I arabinogalactans.</text>
        <dbReference type="EC" id="3.2.1.89"/>
    </reaction>
</comment>
<evidence type="ECO:0000256" key="5">
    <source>
        <dbReference type="ARBA" id="ARBA00023295"/>
    </source>
</evidence>
<dbReference type="Gene3D" id="3.20.20.80">
    <property type="entry name" value="Glycosidases"/>
    <property type="match status" value="1"/>
</dbReference>
<sequence length="377" mass="42433">MKRGFLPLALACAVVAFIAAAPASAGVKGADVSGWSKMQSEGYNLQKWDSWTNYDAFGMWKELGGNAVRIRIFYLPYLGPSGLSFNNPWDAAAMVRRAVEENLDVMLCFHYHHTFTDPGKQWRPMWPNRSYWADDRAQVARAVATHTRNSIRTILGDDEAMKNKIKQRIKWVQIGNELGSGMLWPTGGIAGRQKSDDPKFEGFKRIFNAGARASKRLLPNAKIVAHRENGLDLGAMKWFANTINKLGLEYDILGVSVYPNWGQEIDNARTLSKWIGSRPDDTWPNGDKRVNRRGFMVVEYGRPPEANAAATADFNKMKSWNVKDDNFSGFFYWEPFAFGDFKPDNVYRYGKGATYKKYKDWAKTGAPAAQLTAIAGD</sequence>
<feature type="chain" id="PRO_5005134785" description="Arabinogalactan endo-beta-1,4-galactanase" evidence="6">
    <location>
        <begin position="26"/>
        <end position="377"/>
    </location>
</feature>
<dbReference type="SUPFAM" id="SSF51445">
    <property type="entry name" value="(Trans)glycosidases"/>
    <property type="match status" value="1"/>
</dbReference>
<evidence type="ECO:0000256" key="2">
    <source>
        <dbReference type="ARBA" id="ARBA00010687"/>
    </source>
</evidence>
<gene>
    <name evidence="7" type="ordered locus">PSMK_23450</name>
</gene>
<dbReference type="PANTHER" id="PTHR34983">
    <property type="entry name" value="ARABINOGALACTAN ENDO-BETA-1,4-GALACTANASE A"/>
    <property type="match status" value="1"/>
</dbReference>
<dbReference type="GO" id="GO:0031218">
    <property type="term" value="F:arabinogalactan endo-1,4-beta-galactosidase activity"/>
    <property type="evidence" value="ECO:0007669"/>
    <property type="project" value="UniProtKB-EC"/>
</dbReference>
<dbReference type="AlphaFoldDB" id="I0IGW6"/>
<dbReference type="InterPro" id="IPR017853">
    <property type="entry name" value="GH"/>
</dbReference>
<dbReference type="Pfam" id="PF07745">
    <property type="entry name" value="Glyco_hydro_53"/>
    <property type="match status" value="1"/>
</dbReference>
<dbReference type="RefSeq" id="WP_014437717.1">
    <property type="nucleotide sequence ID" value="NC_017080.1"/>
</dbReference>
<dbReference type="HOGENOM" id="CLU_011259_2_0_0"/>
<comment type="similarity">
    <text evidence="2 6">Belongs to the glycosyl hydrolase 53 family.</text>
</comment>
<dbReference type="GO" id="GO:0045490">
    <property type="term" value="P:pectin catabolic process"/>
    <property type="evidence" value="ECO:0007669"/>
    <property type="project" value="TreeGrafter"/>
</dbReference>
<dbReference type="eggNOG" id="COG3867">
    <property type="taxonomic scope" value="Bacteria"/>
</dbReference>
<keyword evidence="4 6" id="KW-0378">Hydrolase</keyword>
<protein>
    <recommendedName>
        <fullName evidence="3 6">Arabinogalactan endo-beta-1,4-galactanase</fullName>
        <ecNumber evidence="3 6">3.2.1.89</ecNumber>
    </recommendedName>
</protein>
<dbReference type="EMBL" id="AP012338">
    <property type="protein sequence ID" value="BAM04504.1"/>
    <property type="molecule type" value="Genomic_DNA"/>
</dbReference>
<evidence type="ECO:0000256" key="3">
    <source>
        <dbReference type="ARBA" id="ARBA00012556"/>
    </source>
</evidence>
<dbReference type="STRING" id="1142394.PSMK_23450"/>
<evidence type="ECO:0000313" key="8">
    <source>
        <dbReference type="Proteomes" id="UP000007881"/>
    </source>
</evidence>
<accession>I0IGW6</accession>
<keyword evidence="8" id="KW-1185">Reference proteome</keyword>
<dbReference type="InterPro" id="IPR011683">
    <property type="entry name" value="Glyco_hydro_53"/>
</dbReference>
<keyword evidence="6" id="KW-0732">Signal</keyword>
<evidence type="ECO:0000256" key="1">
    <source>
        <dbReference type="ARBA" id="ARBA00001695"/>
    </source>
</evidence>
<evidence type="ECO:0000313" key="7">
    <source>
        <dbReference type="EMBL" id="BAM04504.1"/>
    </source>
</evidence>
<keyword evidence="5 6" id="KW-0326">Glycosidase</keyword>
<name>I0IGW6_PHYMF</name>
<proteinExistence type="inferred from homology"/>
<evidence type="ECO:0000256" key="4">
    <source>
        <dbReference type="ARBA" id="ARBA00022801"/>
    </source>
</evidence>
<dbReference type="EC" id="3.2.1.89" evidence="3 6"/>
<reference evidence="7 8" key="1">
    <citation type="submission" date="2012-02" db="EMBL/GenBank/DDBJ databases">
        <title>Complete genome sequence of Phycisphaera mikurensis NBRC 102666.</title>
        <authorList>
            <person name="Ankai A."/>
            <person name="Hosoyama A."/>
            <person name="Terui Y."/>
            <person name="Sekine M."/>
            <person name="Fukai R."/>
            <person name="Kato Y."/>
            <person name="Nakamura S."/>
            <person name="Yamada-Narita S."/>
            <person name="Kawakoshi A."/>
            <person name="Fukunaga Y."/>
            <person name="Yamazaki S."/>
            <person name="Fujita N."/>
        </authorList>
    </citation>
    <scope>NUCLEOTIDE SEQUENCE [LARGE SCALE GENOMIC DNA]</scope>
    <source>
        <strain evidence="8">NBRC 102666 / KCTC 22515 / FYK2301M01</strain>
    </source>
</reference>
<evidence type="ECO:0000256" key="6">
    <source>
        <dbReference type="RuleBase" id="RU361192"/>
    </source>
</evidence>
<dbReference type="Proteomes" id="UP000007881">
    <property type="component" value="Chromosome"/>
</dbReference>
<dbReference type="PANTHER" id="PTHR34983:SF1">
    <property type="entry name" value="ARABINOGALACTAN ENDO-BETA-1,4-GALACTANASE A"/>
    <property type="match status" value="1"/>
</dbReference>
<feature type="signal peptide" evidence="6">
    <location>
        <begin position="1"/>
        <end position="25"/>
    </location>
</feature>
<dbReference type="GO" id="GO:0015926">
    <property type="term" value="F:glucosidase activity"/>
    <property type="evidence" value="ECO:0007669"/>
    <property type="project" value="InterPro"/>
</dbReference>
<organism evidence="7 8">
    <name type="scientific">Phycisphaera mikurensis (strain NBRC 102666 / KCTC 22515 / FYK2301M01)</name>
    <dbReference type="NCBI Taxonomy" id="1142394"/>
    <lineage>
        <taxon>Bacteria</taxon>
        <taxon>Pseudomonadati</taxon>
        <taxon>Planctomycetota</taxon>
        <taxon>Phycisphaerae</taxon>
        <taxon>Phycisphaerales</taxon>
        <taxon>Phycisphaeraceae</taxon>
        <taxon>Phycisphaera</taxon>
    </lineage>
</organism>
<dbReference type="KEGG" id="phm:PSMK_23450"/>